<evidence type="ECO:0000256" key="7">
    <source>
        <dbReference type="ARBA" id="ARBA00023004"/>
    </source>
</evidence>
<comment type="similarity">
    <text evidence="2 10">Belongs to the anamorsin family.</text>
</comment>
<feature type="domain" description="Anamorsin C-terminal" evidence="12">
    <location>
        <begin position="283"/>
        <end position="378"/>
    </location>
</feature>
<feature type="short sequence motif" description="Cx2C motif 1" evidence="10">
    <location>
        <begin position="348"/>
        <end position="351"/>
    </location>
</feature>
<name>A0A010RQL7_9PEZI</name>
<dbReference type="Proteomes" id="UP000020467">
    <property type="component" value="Unassembled WGS sequence"/>
</dbReference>
<feature type="region of interest" description="Fe-S binding site A" evidence="10">
    <location>
        <begin position="287"/>
        <end position="303"/>
    </location>
</feature>
<dbReference type="GO" id="GO:0009055">
    <property type="term" value="F:electron transfer activity"/>
    <property type="evidence" value="ECO:0007669"/>
    <property type="project" value="UniProtKB-UniRule"/>
</dbReference>
<dbReference type="PANTHER" id="PTHR13273">
    <property type="entry name" value="ANAMORSIN"/>
    <property type="match status" value="1"/>
</dbReference>
<comment type="caution">
    <text evidence="10">Lacks conserved residue(s) required for the propagation of feature annotation.</text>
</comment>
<evidence type="ECO:0000256" key="2">
    <source>
        <dbReference type="ARBA" id="ARBA00008169"/>
    </source>
</evidence>
<evidence type="ECO:0000256" key="8">
    <source>
        <dbReference type="ARBA" id="ARBA00023014"/>
    </source>
</evidence>
<dbReference type="OrthoDB" id="311633at2759"/>
<dbReference type="Pfam" id="PF05093">
    <property type="entry name" value="CIAPIN1"/>
    <property type="match status" value="1"/>
</dbReference>
<keyword evidence="8 10" id="KW-0411">Iron-sulfur</keyword>
<comment type="domain">
    <text evidence="10">The C-terminal domain binds 2 Fe-S clusters but is otherwise mostly in an intrinsically disordered conformation.</text>
</comment>
<evidence type="ECO:0000313" key="14">
    <source>
        <dbReference type="EMBL" id="EXF74523.1"/>
    </source>
</evidence>
<feature type="region of interest" description="Fe-S binding site B" evidence="10">
    <location>
        <begin position="348"/>
        <end position="362"/>
    </location>
</feature>
<keyword evidence="4 10" id="KW-0963">Cytoplasm</keyword>
<feature type="short sequence motif" description="Cx2C motif 2" evidence="10">
    <location>
        <begin position="359"/>
        <end position="362"/>
    </location>
</feature>
<comment type="domain">
    <text evidence="10">The twin Cx2C motifs are involved in the recognition by the mitochondrial MIA40-ERV1 disulfide relay system. The formation of 2 disulfide bonds in the Cx2C motifs through dithiol/disulfide exchange reactions effectively traps the protein in the mitochondrial intermembrane space.</text>
</comment>
<feature type="domain" description="Fe-S cluster assembly protein Dre2 N-terminal" evidence="13">
    <location>
        <begin position="38"/>
        <end position="170"/>
    </location>
</feature>
<keyword evidence="6 10" id="KW-0479">Metal-binding</keyword>
<keyword evidence="9 10" id="KW-0496">Mitochondrion</keyword>
<evidence type="ECO:0000256" key="10">
    <source>
        <dbReference type="HAMAP-Rule" id="MF_03115"/>
    </source>
</evidence>
<dbReference type="InterPro" id="IPR046408">
    <property type="entry name" value="CIAPIN1"/>
</dbReference>
<feature type="compositionally biased region" description="Low complexity" evidence="11">
    <location>
        <begin position="10"/>
        <end position="30"/>
    </location>
</feature>
<feature type="binding site" evidence="10">
    <location>
        <position position="303"/>
    </location>
    <ligand>
        <name>[2Fe-2S] cluster</name>
        <dbReference type="ChEBI" id="CHEBI:190135"/>
    </ligand>
</feature>
<keyword evidence="7 10" id="KW-0408">Iron</keyword>
<evidence type="ECO:0000313" key="15">
    <source>
        <dbReference type="Proteomes" id="UP000020467"/>
    </source>
</evidence>
<gene>
    <name evidence="14" type="ORF">CFIO01_02001</name>
</gene>
<keyword evidence="5 10" id="KW-0001">2Fe-2S</keyword>
<dbReference type="GO" id="GO:0016226">
    <property type="term" value="P:iron-sulfur cluster assembly"/>
    <property type="evidence" value="ECO:0007669"/>
    <property type="project" value="UniProtKB-UniRule"/>
</dbReference>
<sequence length="385" mass="39895">MAPSFVTLDTTPDFDFTPATTTTTTTPAPTMQQSSSTRTLLLAPPSIASHPHKLQSLLATHDRTTTDLQMLDRLSARLVALPPQTYDSVLVLTDADGSRVESTALLAADRGAVLSAVAEALKPGAHVKAQDGGNLANDPAVAREAVLAGLVSGGGGFTKPDYGDDQVVSLSFGKKKKLGVVNGDGAVSLNNGGAVSLNVGAVSLTSKPSTAPPVSAPPAGVGFVDFSDDLDMDDGDDDDDLIDEDTLLTDADLSRPINIRTFSLLSFLLLGPKNTTNKTTKNTAPECAPKAGKRRRACKDCTCGLAERLAAEDDAARASADKALAAVKLGTDDLAEVDFTVQGKVGSCGNCALGDAFRCDGCPYIGLPPFKPGEEVRILNNDIQL</sequence>
<evidence type="ECO:0000256" key="6">
    <source>
        <dbReference type="ARBA" id="ARBA00022723"/>
    </source>
</evidence>
<evidence type="ECO:0000256" key="1">
    <source>
        <dbReference type="ARBA" id="ARBA00001966"/>
    </source>
</evidence>
<evidence type="ECO:0000256" key="5">
    <source>
        <dbReference type="ARBA" id="ARBA00022714"/>
    </source>
</evidence>
<feature type="binding site" evidence="10">
    <location>
        <position position="287"/>
    </location>
    <ligand>
        <name>[2Fe-2S] cluster</name>
        <dbReference type="ChEBI" id="CHEBI:190135"/>
    </ligand>
</feature>
<dbReference type="GO" id="GO:0005758">
    <property type="term" value="C:mitochondrial intermembrane space"/>
    <property type="evidence" value="ECO:0007669"/>
    <property type="project" value="UniProtKB-SubCell"/>
</dbReference>
<keyword evidence="15" id="KW-1185">Reference proteome</keyword>
<feature type="binding site" evidence="10">
    <location>
        <position position="348"/>
    </location>
    <ligand>
        <name>[4Fe-4S] cluster</name>
        <dbReference type="ChEBI" id="CHEBI:49883"/>
    </ligand>
</feature>
<protein>
    <submittedName>
        <fullName evidence="14">Anamorsin family protein</fullName>
    </submittedName>
</protein>
<comment type="caution">
    <text evidence="14">The sequence shown here is derived from an EMBL/GenBank/DDBJ whole genome shotgun (WGS) entry which is preliminary data.</text>
</comment>
<dbReference type="STRING" id="1445577.A0A010RQL7"/>
<dbReference type="Gene3D" id="3.40.50.11000">
    <property type="entry name" value="Fe-S cluster assembly protein Dre2, N-terminal domain"/>
    <property type="match status" value="1"/>
</dbReference>
<feature type="binding site" evidence="10">
    <location>
        <position position="359"/>
    </location>
    <ligand>
        <name>[4Fe-4S] cluster</name>
        <dbReference type="ChEBI" id="CHEBI:49883"/>
    </ligand>
</feature>
<organism evidence="14 15">
    <name type="scientific">Colletotrichum fioriniae PJ7</name>
    <dbReference type="NCBI Taxonomy" id="1445577"/>
    <lineage>
        <taxon>Eukaryota</taxon>
        <taxon>Fungi</taxon>
        <taxon>Dikarya</taxon>
        <taxon>Ascomycota</taxon>
        <taxon>Pezizomycotina</taxon>
        <taxon>Sordariomycetes</taxon>
        <taxon>Hypocreomycetidae</taxon>
        <taxon>Glomerellales</taxon>
        <taxon>Glomerellaceae</taxon>
        <taxon>Colletotrichum</taxon>
        <taxon>Colletotrichum acutatum species complex</taxon>
    </lineage>
</organism>
<comment type="cofactor">
    <cofactor evidence="10">
        <name>[2Fe-2S] cluster</name>
        <dbReference type="ChEBI" id="CHEBI:190135"/>
    </cofactor>
</comment>
<dbReference type="AlphaFoldDB" id="A0A010RQL7"/>
<dbReference type="Pfam" id="PF16803">
    <property type="entry name" value="DRE2_N"/>
    <property type="match status" value="1"/>
</dbReference>
<dbReference type="GO" id="GO:0046872">
    <property type="term" value="F:metal ion binding"/>
    <property type="evidence" value="ECO:0007669"/>
    <property type="project" value="UniProtKB-KW"/>
</dbReference>
<dbReference type="KEGG" id="cfj:CFIO01_02001"/>
<reference evidence="14 15" key="1">
    <citation type="submission" date="2014-02" db="EMBL/GenBank/DDBJ databases">
        <title>The genome sequence of Colletotrichum fioriniae PJ7.</title>
        <authorList>
            <person name="Baroncelli R."/>
            <person name="Thon M.R."/>
        </authorList>
    </citation>
    <scope>NUCLEOTIDE SEQUENCE [LARGE SCALE GENOMIC DNA]</scope>
    <source>
        <strain evidence="14 15">PJ7</strain>
    </source>
</reference>
<evidence type="ECO:0000256" key="3">
    <source>
        <dbReference type="ARBA" id="ARBA00022485"/>
    </source>
</evidence>
<dbReference type="GO" id="GO:0051539">
    <property type="term" value="F:4 iron, 4 sulfur cluster binding"/>
    <property type="evidence" value="ECO:0007669"/>
    <property type="project" value="UniProtKB-KW"/>
</dbReference>
<evidence type="ECO:0000256" key="9">
    <source>
        <dbReference type="ARBA" id="ARBA00023128"/>
    </source>
</evidence>
<dbReference type="eggNOG" id="KOG4020">
    <property type="taxonomic scope" value="Eukaryota"/>
</dbReference>
<feature type="binding site" evidence="10">
    <location>
        <position position="362"/>
    </location>
    <ligand>
        <name>[4Fe-4S] cluster</name>
        <dbReference type="ChEBI" id="CHEBI:49883"/>
    </ligand>
</feature>
<dbReference type="EMBL" id="JARH01000980">
    <property type="protein sequence ID" value="EXF74523.1"/>
    <property type="molecule type" value="Genomic_DNA"/>
</dbReference>
<comment type="cofactor">
    <cofactor evidence="1 10">
        <name>[4Fe-4S] cluster</name>
        <dbReference type="ChEBI" id="CHEBI:49883"/>
    </cofactor>
</comment>
<dbReference type="HAMAP" id="MF_03115">
    <property type="entry name" value="Anamorsin"/>
    <property type="match status" value="1"/>
</dbReference>
<comment type="subcellular location">
    <subcellularLocation>
        <location evidence="10">Cytoplasm</location>
    </subcellularLocation>
    <subcellularLocation>
        <location evidence="10">Mitochondrion intermembrane space</location>
    </subcellularLocation>
</comment>
<dbReference type="InterPro" id="IPR031838">
    <property type="entry name" value="Dre2_N"/>
</dbReference>
<evidence type="ECO:0000259" key="13">
    <source>
        <dbReference type="Pfam" id="PF16803"/>
    </source>
</evidence>
<accession>A0A010RQL7</accession>
<feature type="region of interest" description="Disordered" evidence="11">
    <location>
        <begin position="1"/>
        <end position="37"/>
    </location>
</feature>
<evidence type="ECO:0000256" key="11">
    <source>
        <dbReference type="SAM" id="MobiDB-lite"/>
    </source>
</evidence>
<comment type="domain">
    <text evidence="10">The N-terminal domain has structural similarity with S-adenosyl-L-methionine-dependent methyltransferases, but does not bind S-adenosyl-L-methionine. It is required for correct assembly of the 2 Fe-S clusters.</text>
</comment>
<feature type="binding site" evidence="10">
    <location>
        <position position="298"/>
    </location>
    <ligand>
        <name>[2Fe-2S] cluster</name>
        <dbReference type="ChEBI" id="CHEBI:190135"/>
    </ligand>
</feature>
<feature type="binding site" evidence="10">
    <location>
        <position position="301"/>
    </location>
    <ligand>
        <name>[2Fe-2S] cluster</name>
        <dbReference type="ChEBI" id="CHEBI:190135"/>
    </ligand>
</feature>
<dbReference type="HOGENOM" id="CLU_067152_1_0_1"/>
<keyword evidence="3 10" id="KW-0004">4Fe-4S</keyword>
<proteinExistence type="inferred from homology"/>
<evidence type="ECO:0000256" key="4">
    <source>
        <dbReference type="ARBA" id="ARBA00022490"/>
    </source>
</evidence>
<dbReference type="InterPro" id="IPR007785">
    <property type="entry name" value="Anamorsin"/>
</dbReference>
<dbReference type="PANTHER" id="PTHR13273:SF14">
    <property type="entry name" value="ANAMORSIN"/>
    <property type="match status" value="1"/>
</dbReference>
<dbReference type="GO" id="GO:0051537">
    <property type="term" value="F:2 iron, 2 sulfur cluster binding"/>
    <property type="evidence" value="ECO:0007669"/>
    <property type="project" value="UniProtKB-UniRule"/>
</dbReference>
<evidence type="ECO:0000259" key="12">
    <source>
        <dbReference type="Pfam" id="PF05093"/>
    </source>
</evidence>
<feature type="binding site" evidence="10">
    <location>
        <position position="351"/>
    </location>
    <ligand>
        <name>[4Fe-4S] cluster</name>
        <dbReference type="ChEBI" id="CHEBI:49883"/>
    </ligand>
</feature>